<protein>
    <recommendedName>
        <fullName evidence="4">Reverse transcriptase zinc-binding domain-containing protein</fullName>
    </recommendedName>
</protein>
<reference evidence="2 3" key="1">
    <citation type="submission" date="2019-05" db="EMBL/GenBank/DDBJ databases">
        <title>Another draft genome of Portunus trituberculatus and its Hox gene families provides insights of decapod evolution.</title>
        <authorList>
            <person name="Jeong J.-H."/>
            <person name="Song I."/>
            <person name="Kim S."/>
            <person name="Choi T."/>
            <person name="Kim D."/>
            <person name="Ryu S."/>
            <person name="Kim W."/>
        </authorList>
    </citation>
    <scope>NUCLEOTIDE SEQUENCE [LARGE SCALE GENOMIC DNA]</scope>
    <source>
        <tissue evidence="2">Muscle</tissue>
    </source>
</reference>
<sequence length="157" mass="17296">MWVAGSKGVRDGGDSSAGEDERRYKIQTVSKSQEGAQGTSAIAHLYLGHTTLSAHLHHLRLSRDPFCPWCRTIPEAMEHFLLQCPHFHSQHTALCSQLSALAITTLDLPTLLATCCPSPYLCLLEEDRPATTPVIPTQDYSRAHKDPKEATKVYGSL</sequence>
<organism evidence="2 3">
    <name type="scientific">Portunus trituberculatus</name>
    <name type="common">Swimming crab</name>
    <name type="synonym">Neptunus trituberculatus</name>
    <dbReference type="NCBI Taxonomy" id="210409"/>
    <lineage>
        <taxon>Eukaryota</taxon>
        <taxon>Metazoa</taxon>
        <taxon>Ecdysozoa</taxon>
        <taxon>Arthropoda</taxon>
        <taxon>Crustacea</taxon>
        <taxon>Multicrustacea</taxon>
        <taxon>Malacostraca</taxon>
        <taxon>Eumalacostraca</taxon>
        <taxon>Eucarida</taxon>
        <taxon>Decapoda</taxon>
        <taxon>Pleocyemata</taxon>
        <taxon>Brachyura</taxon>
        <taxon>Eubrachyura</taxon>
        <taxon>Portunoidea</taxon>
        <taxon>Portunidae</taxon>
        <taxon>Portuninae</taxon>
        <taxon>Portunus</taxon>
    </lineage>
</organism>
<feature type="compositionally biased region" description="Basic and acidic residues" evidence="1">
    <location>
        <begin position="8"/>
        <end position="22"/>
    </location>
</feature>
<evidence type="ECO:0000313" key="2">
    <source>
        <dbReference type="EMBL" id="MPC34277.1"/>
    </source>
</evidence>
<accession>A0A5B7ELW9</accession>
<feature type="region of interest" description="Disordered" evidence="1">
    <location>
        <begin position="1"/>
        <end position="22"/>
    </location>
</feature>
<dbReference type="Proteomes" id="UP000324222">
    <property type="component" value="Unassembled WGS sequence"/>
</dbReference>
<evidence type="ECO:0000256" key="1">
    <source>
        <dbReference type="SAM" id="MobiDB-lite"/>
    </source>
</evidence>
<name>A0A5B7ELW9_PORTR</name>
<dbReference type="AlphaFoldDB" id="A0A5B7ELW9"/>
<dbReference type="EMBL" id="VSRR010003019">
    <property type="protein sequence ID" value="MPC34277.1"/>
    <property type="molecule type" value="Genomic_DNA"/>
</dbReference>
<keyword evidence="3" id="KW-1185">Reference proteome</keyword>
<proteinExistence type="predicted"/>
<gene>
    <name evidence="2" type="ORF">E2C01_027660</name>
</gene>
<evidence type="ECO:0008006" key="4">
    <source>
        <dbReference type="Google" id="ProtNLM"/>
    </source>
</evidence>
<comment type="caution">
    <text evidence="2">The sequence shown here is derived from an EMBL/GenBank/DDBJ whole genome shotgun (WGS) entry which is preliminary data.</text>
</comment>
<evidence type="ECO:0000313" key="3">
    <source>
        <dbReference type="Proteomes" id="UP000324222"/>
    </source>
</evidence>